<evidence type="ECO:0000313" key="1">
    <source>
        <dbReference type="EMBL" id="SVA08922.1"/>
    </source>
</evidence>
<dbReference type="EMBL" id="UINC01003747">
    <property type="protein sequence ID" value="SVA08922.1"/>
    <property type="molecule type" value="Genomic_DNA"/>
</dbReference>
<organism evidence="1">
    <name type="scientific">marine metagenome</name>
    <dbReference type="NCBI Taxonomy" id="408172"/>
    <lineage>
        <taxon>unclassified sequences</taxon>
        <taxon>metagenomes</taxon>
        <taxon>ecological metagenomes</taxon>
    </lineage>
</organism>
<protein>
    <submittedName>
        <fullName evidence="1">Uncharacterized protein</fullName>
    </submittedName>
</protein>
<proteinExistence type="predicted"/>
<reference evidence="1" key="1">
    <citation type="submission" date="2018-05" db="EMBL/GenBank/DDBJ databases">
        <authorList>
            <person name="Lanie J.A."/>
            <person name="Ng W.-L."/>
            <person name="Kazmierczak K.M."/>
            <person name="Andrzejewski T.M."/>
            <person name="Davidsen T.M."/>
            <person name="Wayne K.J."/>
            <person name="Tettelin H."/>
            <person name="Glass J.I."/>
            <person name="Rusch D."/>
            <person name="Podicherti R."/>
            <person name="Tsui H.-C.T."/>
            <person name="Winkler M.E."/>
        </authorList>
    </citation>
    <scope>NUCLEOTIDE SEQUENCE</scope>
</reference>
<dbReference type="AlphaFoldDB" id="A0A381SY35"/>
<name>A0A381SY35_9ZZZZ</name>
<accession>A0A381SY35</accession>
<sequence length="57" mass="6586">MFTKIYVLQESRSTLLFEKSTLNLLVKFIFLISDESILESNNQSFFLMSASTLLFGE</sequence>
<gene>
    <name evidence="1" type="ORF">METZ01_LOCUS61776</name>
</gene>